<dbReference type="PANTHER" id="PTHR30115:SF11">
    <property type="entry name" value="NITROGEN REGULATORY PROTEIN P-II HOMOLOG"/>
    <property type="match status" value="1"/>
</dbReference>
<dbReference type="GO" id="GO:0005524">
    <property type="term" value="F:ATP binding"/>
    <property type="evidence" value="ECO:0007669"/>
    <property type="project" value="TreeGrafter"/>
</dbReference>
<dbReference type="OrthoDB" id="9802729at2"/>
<comment type="caution">
    <text evidence="2">The sequence shown here is derived from an EMBL/GenBank/DDBJ whole genome shotgun (WGS) entry which is preliminary data.</text>
</comment>
<dbReference type="GO" id="GO:0030234">
    <property type="term" value="F:enzyme regulator activity"/>
    <property type="evidence" value="ECO:0007669"/>
    <property type="project" value="InterPro"/>
</dbReference>
<dbReference type="Pfam" id="PF00543">
    <property type="entry name" value="P-II"/>
    <property type="match status" value="1"/>
</dbReference>
<dbReference type="PROSITE" id="PS00638">
    <property type="entry name" value="PII_GLNB_CTER"/>
    <property type="match status" value="1"/>
</dbReference>
<proteinExistence type="inferred from homology"/>
<dbReference type="InterPro" id="IPR015867">
    <property type="entry name" value="N-reg_PII/ATP_PRibTrfase_C"/>
</dbReference>
<dbReference type="AlphaFoldDB" id="A0A4R3K697"/>
<comment type="similarity">
    <text evidence="1">Belongs to the P(II) protein family.</text>
</comment>
<dbReference type="SUPFAM" id="SSF54913">
    <property type="entry name" value="GlnB-like"/>
    <property type="match status" value="1"/>
</dbReference>
<dbReference type="SMART" id="SM00938">
    <property type="entry name" value="P-II"/>
    <property type="match status" value="1"/>
</dbReference>
<reference evidence="2 3" key="1">
    <citation type="submission" date="2019-03" db="EMBL/GenBank/DDBJ databases">
        <title>Genomic Encyclopedia of Type Strains, Phase IV (KMG-IV): sequencing the most valuable type-strain genomes for metagenomic binning, comparative biology and taxonomic classification.</title>
        <authorList>
            <person name="Goeker M."/>
        </authorList>
    </citation>
    <scope>NUCLEOTIDE SEQUENCE [LARGE SCALE GENOMIC DNA]</scope>
    <source>
        <strain evidence="2 3">DSM 20467</strain>
    </source>
</reference>
<evidence type="ECO:0000313" key="3">
    <source>
        <dbReference type="Proteomes" id="UP000295188"/>
    </source>
</evidence>
<keyword evidence="3" id="KW-1185">Reference proteome</keyword>
<dbReference type="PRINTS" id="PR00340">
    <property type="entry name" value="PIIGLNB"/>
</dbReference>
<dbReference type="InterPro" id="IPR017918">
    <property type="entry name" value="N-reg_PII_CS"/>
</dbReference>
<dbReference type="GO" id="GO:0005829">
    <property type="term" value="C:cytosol"/>
    <property type="evidence" value="ECO:0007669"/>
    <property type="project" value="TreeGrafter"/>
</dbReference>
<dbReference type="Proteomes" id="UP000295188">
    <property type="component" value="Unassembled WGS sequence"/>
</dbReference>
<dbReference type="Gene3D" id="3.30.70.120">
    <property type="match status" value="1"/>
</dbReference>
<dbReference type="InterPro" id="IPR011322">
    <property type="entry name" value="N-reg_PII-like_a/b"/>
</dbReference>
<dbReference type="EMBL" id="SMAA01000011">
    <property type="protein sequence ID" value="TCS78201.1"/>
    <property type="molecule type" value="Genomic_DNA"/>
</dbReference>
<evidence type="ECO:0000256" key="1">
    <source>
        <dbReference type="RuleBase" id="RU003936"/>
    </source>
</evidence>
<sequence length="134" mass="14562">MKEIMAFLRMNKINATKAALAEAGYPSFTVSKAVGRGKKPLATEAINVIVENEGEVPANALGTHLSEGTRLVPRRSFSLILDDEQVELAVKTIIEVNQTGQPGDGKIFVMPVNGGYNIRTGQYQEVEMQQLGED</sequence>
<dbReference type="PANTHER" id="PTHR30115">
    <property type="entry name" value="NITROGEN REGULATORY PROTEIN P-II"/>
    <property type="match status" value="1"/>
</dbReference>
<accession>A0A4R3K697</accession>
<protein>
    <submittedName>
        <fullName evidence="2">Nitrogen regulatory protein P-II family</fullName>
    </submittedName>
</protein>
<name>A0A4R3K697_9FIRM</name>
<dbReference type="RefSeq" id="WP_132550258.1">
    <property type="nucleotide sequence ID" value="NZ_SMAA01000011.1"/>
</dbReference>
<dbReference type="InterPro" id="IPR002187">
    <property type="entry name" value="N-reg_PII"/>
</dbReference>
<gene>
    <name evidence="2" type="ORF">EDC37_11166</name>
</gene>
<evidence type="ECO:0000313" key="2">
    <source>
        <dbReference type="EMBL" id="TCS78201.1"/>
    </source>
</evidence>
<organism evidence="2 3">
    <name type="scientific">Pectinatus cerevisiiphilus</name>
    <dbReference type="NCBI Taxonomy" id="86956"/>
    <lineage>
        <taxon>Bacteria</taxon>
        <taxon>Bacillati</taxon>
        <taxon>Bacillota</taxon>
        <taxon>Negativicutes</taxon>
        <taxon>Selenomonadales</taxon>
        <taxon>Selenomonadaceae</taxon>
        <taxon>Pectinatus</taxon>
    </lineage>
</organism>
<dbReference type="GO" id="GO:0006808">
    <property type="term" value="P:regulation of nitrogen utilization"/>
    <property type="evidence" value="ECO:0007669"/>
    <property type="project" value="InterPro"/>
</dbReference>
<dbReference type="PROSITE" id="PS51343">
    <property type="entry name" value="PII_GLNB_DOM"/>
    <property type="match status" value="1"/>
</dbReference>